<evidence type="ECO:0000259" key="7">
    <source>
        <dbReference type="PROSITE" id="PS50156"/>
    </source>
</evidence>
<feature type="transmembrane region" description="Helical" evidence="6">
    <location>
        <begin position="268"/>
        <end position="289"/>
    </location>
</feature>
<feature type="domain" description="SSD" evidence="7">
    <location>
        <begin position="240"/>
        <end position="369"/>
    </location>
</feature>
<feature type="transmembrane region" description="Helical" evidence="6">
    <location>
        <begin position="566"/>
        <end position="595"/>
    </location>
</feature>
<dbReference type="Gene3D" id="1.20.1640.10">
    <property type="entry name" value="Multidrug efflux transporter AcrB transmembrane domain"/>
    <property type="match status" value="2"/>
</dbReference>
<evidence type="ECO:0000313" key="8">
    <source>
        <dbReference type="EMBL" id="TVZ05930.1"/>
    </source>
</evidence>
<keyword evidence="2" id="KW-1003">Cell membrane</keyword>
<proteinExistence type="predicted"/>
<evidence type="ECO:0000256" key="5">
    <source>
        <dbReference type="ARBA" id="ARBA00023136"/>
    </source>
</evidence>
<accession>A0A6P2C439</accession>
<feature type="transmembrane region" description="Helical" evidence="6">
    <location>
        <begin position="602"/>
        <end position="622"/>
    </location>
</feature>
<keyword evidence="9" id="KW-1185">Reference proteome</keyword>
<dbReference type="EMBL" id="RPFW01000001">
    <property type="protein sequence ID" value="TVZ05930.1"/>
    <property type="molecule type" value="Genomic_DNA"/>
</dbReference>
<dbReference type="OrthoDB" id="7051771at2"/>
<feature type="transmembrane region" description="Helical" evidence="6">
    <location>
        <begin position="56"/>
        <end position="77"/>
    </location>
</feature>
<dbReference type="Pfam" id="PF03176">
    <property type="entry name" value="MMPL"/>
    <property type="match status" value="2"/>
</dbReference>
<dbReference type="PANTHER" id="PTHR33406">
    <property type="entry name" value="MEMBRANE PROTEIN MJ1562-RELATED"/>
    <property type="match status" value="1"/>
</dbReference>
<feature type="transmembrane region" description="Helical" evidence="6">
    <location>
        <begin position="409"/>
        <end position="429"/>
    </location>
</feature>
<feature type="transmembrane region" description="Helical" evidence="6">
    <location>
        <begin position="707"/>
        <end position="732"/>
    </location>
</feature>
<keyword evidence="4 6" id="KW-1133">Transmembrane helix</keyword>
<reference evidence="8 9" key="1">
    <citation type="submission" date="2018-11" db="EMBL/GenBank/DDBJ databases">
        <title>Trebonia kvetii gen.nov., sp.nov., a novel acidophilic actinobacterium, and proposal of the new actinobacterial family Treboniaceae fam. nov.</title>
        <authorList>
            <person name="Rapoport D."/>
            <person name="Sagova-Mareckova M."/>
            <person name="Sedlacek I."/>
            <person name="Provaznik J."/>
            <person name="Kralova S."/>
            <person name="Pavlinic D."/>
            <person name="Benes V."/>
            <person name="Kopecky J."/>
        </authorList>
    </citation>
    <scope>NUCLEOTIDE SEQUENCE [LARGE SCALE GENOMIC DNA]</scope>
    <source>
        <strain evidence="8 9">15Tr583</strain>
    </source>
</reference>
<feature type="transmembrane region" description="Helical" evidence="6">
    <location>
        <begin position="221"/>
        <end position="239"/>
    </location>
</feature>
<evidence type="ECO:0000313" key="9">
    <source>
        <dbReference type="Proteomes" id="UP000460272"/>
    </source>
</evidence>
<dbReference type="AlphaFoldDB" id="A0A6P2C439"/>
<evidence type="ECO:0000256" key="4">
    <source>
        <dbReference type="ARBA" id="ARBA00022989"/>
    </source>
</evidence>
<feature type="transmembrane region" description="Helical" evidence="6">
    <location>
        <begin position="668"/>
        <end position="695"/>
    </location>
</feature>
<dbReference type="Proteomes" id="UP000460272">
    <property type="component" value="Unassembled WGS sequence"/>
</dbReference>
<keyword evidence="5 6" id="KW-0472">Membrane</keyword>
<name>A0A6P2C439_9ACTN</name>
<feature type="transmembrane region" description="Helical" evidence="6">
    <location>
        <begin position="318"/>
        <end position="338"/>
    </location>
</feature>
<evidence type="ECO:0000256" key="6">
    <source>
        <dbReference type="SAM" id="Phobius"/>
    </source>
</evidence>
<evidence type="ECO:0000256" key="3">
    <source>
        <dbReference type="ARBA" id="ARBA00022692"/>
    </source>
</evidence>
<dbReference type="InterPro" id="IPR000731">
    <property type="entry name" value="SSD"/>
</dbReference>
<evidence type="ECO:0000256" key="1">
    <source>
        <dbReference type="ARBA" id="ARBA00004651"/>
    </source>
</evidence>
<dbReference type="GO" id="GO:0005886">
    <property type="term" value="C:plasma membrane"/>
    <property type="evidence" value="ECO:0007669"/>
    <property type="project" value="UniProtKB-SubCell"/>
</dbReference>
<dbReference type="PANTHER" id="PTHR33406:SF13">
    <property type="entry name" value="MEMBRANE PROTEIN YDFJ"/>
    <property type="match status" value="1"/>
</dbReference>
<protein>
    <submittedName>
        <fullName evidence="8">MMPL family transporter</fullName>
    </submittedName>
</protein>
<dbReference type="SUPFAM" id="SSF82866">
    <property type="entry name" value="Multidrug efflux transporter AcrB transmembrane domain"/>
    <property type="match status" value="2"/>
</dbReference>
<evidence type="ECO:0000256" key="2">
    <source>
        <dbReference type="ARBA" id="ARBA00022475"/>
    </source>
</evidence>
<feature type="transmembrane region" description="Helical" evidence="6">
    <location>
        <begin position="628"/>
        <end position="647"/>
    </location>
</feature>
<comment type="caution">
    <text evidence="8">The sequence shown here is derived from an EMBL/GenBank/DDBJ whole genome shotgun (WGS) entry which is preliminary data.</text>
</comment>
<sequence length="771" mass="79926">MSESDEVGQTHPRAARVVGPDAAAKTDAVITPTSRGPAGLTERIAVASASRARRVLVIWGAAVVVALILIGTSLSGLSTSAHVVGTTQSSQAAALYGQAMGASAGQRPTDVIVVSSKSSAVGDRNFQKSVADLVAQVRTSPGVTHVAADLSAGSQFVSSDQHAALIALRAANDADIKPVVRDVQAANGSGEFSVAVYGDHTVGNDFTTLSASDLQHGELDFGLPIAIVILLLVFGAVVAGLVPVLMALLSIIVGLGIAALLAREFSLSVFIVNMMTGMGLALGIDYSLLMISRFREERGHGHGKQAAIRVTGATANRAVLFSGSTFVVALLGMLLVPVTILRSLAAGAVIVGVVSVAVALTLLPAMLSLMGDRVNSLRLPIVGKNLGRSDAAEARIWTAVTSRVMRRPAVSLALAGGLMVLAAVPALGLHTGQSGVATLPDNLPSKQGYLAVQRYFPSQSQDPVEIVSVGGTGSARSDLAKLEAVLAADPRFGPGVVQASPDDKILTLTVPIRGDVVSSQDVAAVLSLRQQLIPSAFAGSGAKVYVGGKTADEADYFHAVSSPTPYVLAFILGLSFLLLMLAFRSLTIAAVSVLLNLLSAGAAYGLLTLVFIHGVGAGIFGFQKVPVIDAWVPLFMFSVLFALSMDYQVFLMSRIKERYDQCGSTREAVAGGVASTARIITGAALIIVAVFAGFARGQLLQFEEMGFGVAVALILDATLIRLVILPSTLSLLGQRSWYLPRWLDWLPHLQVDSPEAPPIDHPRAAGAPSPA</sequence>
<dbReference type="InterPro" id="IPR004869">
    <property type="entry name" value="MMPL_dom"/>
</dbReference>
<gene>
    <name evidence="8" type="ORF">EAS64_00160</name>
</gene>
<dbReference type="PROSITE" id="PS50156">
    <property type="entry name" value="SSD"/>
    <property type="match status" value="1"/>
</dbReference>
<organism evidence="8 9">
    <name type="scientific">Trebonia kvetii</name>
    <dbReference type="NCBI Taxonomy" id="2480626"/>
    <lineage>
        <taxon>Bacteria</taxon>
        <taxon>Bacillati</taxon>
        <taxon>Actinomycetota</taxon>
        <taxon>Actinomycetes</taxon>
        <taxon>Streptosporangiales</taxon>
        <taxon>Treboniaceae</taxon>
        <taxon>Trebonia</taxon>
    </lineage>
</organism>
<feature type="transmembrane region" description="Helical" evidence="6">
    <location>
        <begin position="244"/>
        <end position="262"/>
    </location>
</feature>
<keyword evidence="3 6" id="KW-0812">Transmembrane</keyword>
<dbReference type="InterPro" id="IPR050545">
    <property type="entry name" value="Mycobact_MmpL"/>
</dbReference>
<feature type="transmembrane region" description="Helical" evidence="6">
    <location>
        <begin position="344"/>
        <end position="369"/>
    </location>
</feature>
<comment type="subcellular location">
    <subcellularLocation>
        <location evidence="1">Cell membrane</location>
        <topology evidence="1">Multi-pass membrane protein</topology>
    </subcellularLocation>
</comment>